<dbReference type="RefSeq" id="WP_145025193.1">
    <property type="nucleotide sequence ID" value="NZ_VLLN01000030.1"/>
</dbReference>
<dbReference type="InterPro" id="IPR036683">
    <property type="entry name" value="CO_DH_flav_C_dom_sf"/>
</dbReference>
<sequence length="325" mass="35068">MRLKKFEHFEPRMLSEACQLLKDFAGKAAVIAGGTDLVVRMKYGVATPECLINLKKVEGLSSISSVGENLHVGALATLTQVRCSDLVQERYPILAEAALAVGAAQLQNMGTIGGNICLEPRCWYFQQRSSWRQARPNCFKNGGDVCYMAKGSTRCYALYCGDTAAALLALDAKVRLVSLGGERTVPIEEFFVDNGMRHTDLQLGELLAEVILPGPGVGQCGTYLKYRKRGALDFPIVGVAAVITKETAASRLRIAVTGVGSSPALVVPPADFPAETGLTHEMIDRMAEIARKQVKPVSHMEVSPSYRKELVGVLVRDALEKLAGA</sequence>
<evidence type="ECO:0000313" key="3">
    <source>
        <dbReference type="EMBL" id="TWJ14184.1"/>
    </source>
</evidence>
<dbReference type="InterPro" id="IPR036318">
    <property type="entry name" value="FAD-bd_PCMH-like_sf"/>
</dbReference>
<gene>
    <name evidence="3" type="ORF">JN12_03519</name>
</gene>
<dbReference type="InterPro" id="IPR002346">
    <property type="entry name" value="Mopterin_DH_FAD-bd"/>
</dbReference>
<dbReference type="InterPro" id="IPR005107">
    <property type="entry name" value="CO_DH_flav_C"/>
</dbReference>
<dbReference type="Proteomes" id="UP000319449">
    <property type="component" value="Unassembled WGS sequence"/>
</dbReference>
<protein>
    <submittedName>
        <fullName evidence="3">4-hydroxybenzoyl-CoA reductase subunit beta</fullName>
    </submittedName>
</protein>
<dbReference type="Pfam" id="PF00941">
    <property type="entry name" value="FAD_binding_5"/>
    <property type="match status" value="1"/>
</dbReference>
<dbReference type="GO" id="GO:0016491">
    <property type="term" value="F:oxidoreductase activity"/>
    <property type="evidence" value="ECO:0007669"/>
    <property type="project" value="InterPro"/>
</dbReference>
<dbReference type="InterPro" id="IPR016167">
    <property type="entry name" value="FAD-bd_PCMH_sub1"/>
</dbReference>
<comment type="caution">
    <text evidence="3">The sequence shown here is derived from an EMBL/GenBank/DDBJ whole genome shotgun (WGS) entry which is preliminary data.</text>
</comment>
<evidence type="ECO:0000256" key="1">
    <source>
        <dbReference type="ARBA" id="ARBA00022827"/>
    </source>
</evidence>
<dbReference type="AlphaFoldDB" id="A0A562V8E9"/>
<dbReference type="GO" id="GO:0071949">
    <property type="term" value="F:FAD binding"/>
    <property type="evidence" value="ECO:0007669"/>
    <property type="project" value="InterPro"/>
</dbReference>
<dbReference type="PANTHER" id="PTHR42659">
    <property type="entry name" value="XANTHINE DEHYDROGENASE SUBUNIT C-RELATED"/>
    <property type="match status" value="1"/>
</dbReference>
<dbReference type="SUPFAM" id="SSF55447">
    <property type="entry name" value="CO dehydrogenase flavoprotein C-terminal domain-like"/>
    <property type="match status" value="1"/>
</dbReference>
<dbReference type="SUPFAM" id="SSF56176">
    <property type="entry name" value="FAD-binding/transporter-associated domain-like"/>
    <property type="match status" value="1"/>
</dbReference>
<accession>A0A562V8E9</accession>
<dbReference type="Gene3D" id="3.30.390.50">
    <property type="entry name" value="CO dehydrogenase flavoprotein, C-terminal domain"/>
    <property type="match status" value="1"/>
</dbReference>
<dbReference type="OrthoDB" id="9783813at2"/>
<keyword evidence="1" id="KW-0274">FAD</keyword>
<dbReference type="PANTHER" id="PTHR42659:SF9">
    <property type="entry name" value="XANTHINE DEHYDROGENASE FAD-BINDING SUBUNIT XDHB-RELATED"/>
    <property type="match status" value="1"/>
</dbReference>
<feature type="domain" description="FAD-binding PCMH-type" evidence="2">
    <location>
        <begin position="1"/>
        <end position="217"/>
    </location>
</feature>
<evidence type="ECO:0000259" key="2">
    <source>
        <dbReference type="PROSITE" id="PS51387"/>
    </source>
</evidence>
<dbReference type="SMART" id="SM01092">
    <property type="entry name" value="CO_deh_flav_C"/>
    <property type="match status" value="1"/>
</dbReference>
<dbReference type="PROSITE" id="PS51387">
    <property type="entry name" value="FAD_PCMH"/>
    <property type="match status" value="1"/>
</dbReference>
<keyword evidence="1" id="KW-0285">Flavoprotein</keyword>
<reference evidence="3 4" key="1">
    <citation type="submission" date="2019-07" db="EMBL/GenBank/DDBJ databases">
        <title>Genomic Encyclopedia of Archaeal and Bacterial Type Strains, Phase II (KMG-II): from individual species to whole genera.</title>
        <authorList>
            <person name="Goeker M."/>
        </authorList>
    </citation>
    <scope>NUCLEOTIDE SEQUENCE [LARGE SCALE GENOMIC DNA]</scope>
    <source>
        <strain evidence="3 4">ATCC BAA-1139</strain>
    </source>
</reference>
<organism evidence="3 4">
    <name type="scientific">Geobacter argillaceus</name>
    <dbReference type="NCBI Taxonomy" id="345631"/>
    <lineage>
        <taxon>Bacteria</taxon>
        <taxon>Pseudomonadati</taxon>
        <taxon>Thermodesulfobacteriota</taxon>
        <taxon>Desulfuromonadia</taxon>
        <taxon>Geobacterales</taxon>
        <taxon>Geobacteraceae</taxon>
        <taxon>Geobacter</taxon>
    </lineage>
</organism>
<dbReference type="InterPro" id="IPR016166">
    <property type="entry name" value="FAD-bd_PCMH"/>
</dbReference>
<dbReference type="InterPro" id="IPR016169">
    <property type="entry name" value="FAD-bd_PCMH_sub2"/>
</dbReference>
<keyword evidence="4" id="KW-1185">Reference proteome</keyword>
<dbReference type="Gene3D" id="3.30.465.10">
    <property type="match status" value="1"/>
</dbReference>
<evidence type="ECO:0000313" key="4">
    <source>
        <dbReference type="Proteomes" id="UP000319449"/>
    </source>
</evidence>
<dbReference type="EMBL" id="VLLN01000030">
    <property type="protein sequence ID" value="TWJ14184.1"/>
    <property type="molecule type" value="Genomic_DNA"/>
</dbReference>
<dbReference type="Pfam" id="PF03450">
    <property type="entry name" value="CO_deh_flav_C"/>
    <property type="match status" value="1"/>
</dbReference>
<dbReference type="Gene3D" id="3.30.43.10">
    <property type="entry name" value="Uridine Diphospho-n-acetylenolpyruvylglucosamine Reductase, domain 2"/>
    <property type="match status" value="1"/>
</dbReference>
<dbReference type="InterPro" id="IPR051312">
    <property type="entry name" value="Diverse_Substr_Oxidored"/>
</dbReference>
<name>A0A562V8E9_9BACT</name>
<proteinExistence type="predicted"/>